<dbReference type="Proteomes" id="UP001060112">
    <property type="component" value="Chromosome"/>
</dbReference>
<dbReference type="RefSeq" id="WP_290141060.1">
    <property type="nucleotide sequence ID" value="NZ_CP101620.1"/>
</dbReference>
<gene>
    <name evidence="1" type="ORF">NMU03_02600</name>
</gene>
<sequence length="112" mass="12430">MLNEVIEKTHELLKAPTCCQELKDVAKEWLESIGSENESMMTKKYVAEMKEDIMPIENLIAFASSKAGQDYFGLETANSIVAHSQEIQSQGAQYCDCPACALVEDILKLLGE</sequence>
<name>A0ABY5I6Z0_9FIRM</name>
<dbReference type="EMBL" id="CP101620">
    <property type="protein sequence ID" value="UTY39722.1"/>
    <property type="molecule type" value="Genomic_DNA"/>
</dbReference>
<protein>
    <submittedName>
        <fullName evidence="1">Molecular chaperone Hsp90</fullName>
    </submittedName>
</protein>
<evidence type="ECO:0000313" key="1">
    <source>
        <dbReference type="EMBL" id="UTY39722.1"/>
    </source>
</evidence>
<keyword evidence="2" id="KW-1185">Reference proteome</keyword>
<reference evidence="1" key="1">
    <citation type="submission" date="2022-07" db="EMBL/GenBank/DDBJ databases">
        <title>Faecal culturing of patients with breast cancer.</title>
        <authorList>
            <person name="Teng N.M.Y."/>
            <person name="Kiu R."/>
            <person name="Evans R."/>
            <person name="Baker D.J."/>
            <person name="Zenner C."/>
            <person name="Robinson S.D."/>
            <person name="Hall L.J."/>
        </authorList>
    </citation>
    <scope>NUCLEOTIDE SEQUENCE</scope>
    <source>
        <strain evidence="1">LH1062</strain>
    </source>
</reference>
<accession>A0ABY5I6Z0</accession>
<proteinExistence type="predicted"/>
<evidence type="ECO:0000313" key="2">
    <source>
        <dbReference type="Proteomes" id="UP001060112"/>
    </source>
</evidence>
<organism evidence="1 2">
    <name type="scientific">Allocoprobacillus halotolerans</name>
    <dbReference type="NCBI Taxonomy" id="2944914"/>
    <lineage>
        <taxon>Bacteria</taxon>
        <taxon>Bacillati</taxon>
        <taxon>Bacillota</taxon>
        <taxon>Erysipelotrichia</taxon>
        <taxon>Erysipelotrichales</taxon>
        <taxon>Erysipelotrichaceae</taxon>
        <taxon>Allocoprobacillus</taxon>
    </lineage>
</organism>